<dbReference type="PANTHER" id="PTHR47432:SF1">
    <property type="entry name" value="CELL WALL ASSEMBLY REGULATOR SMI1"/>
    <property type="match status" value="1"/>
</dbReference>
<feature type="domain" description="Knr4/Smi1-like" evidence="2">
    <location>
        <begin position="30"/>
        <end position="155"/>
    </location>
</feature>
<feature type="region of interest" description="Disordered" evidence="1">
    <location>
        <begin position="182"/>
        <end position="211"/>
    </location>
</feature>
<accession>A0A6G4U8A4</accession>
<dbReference type="Gene3D" id="3.40.1580.10">
    <property type="entry name" value="SMI1/KNR4-like"/>
    <property type="match status" value="1"/>
</dbReference>
<evidence type="ECO:0000256" key="1">
    <source>
        <dbReference type="SAM" id="MobiDB-lite"/>
    </source>
</evidence>
<sequence length="211" mass="23530">MSVSVTPAWLRIEAWLREHAPRTFASLPQPAAPEAIAEAEAVLGLSFPRALVESLLRHDGSGAGTLLPTWWALHAVRGLTDDWQQRMRINRDDGAAWDPEREYGPWWHAQWIPIAWDGSGNSMVIDQRDCTKQGRIGIADHEVGTHFEPVGWMASLPALLTSVAVGLEERMWAGGYVPRGSDDGELEWVEESTAEEEDEPPRYGKFGRLLP</sequence>
<organism evidence="3 4">
    <name type="scientific">Streptomyces coryli</name>
    <dbReference type="NCBI Taxonomy" id="1128680"/>
    <lineage>
        <taxon>Bacteria</taxon>
        <taxon>Bacillati</taxon>
        <taxon>Actinomycetota</taxon>
        <taxon>Actinomycetes</taxon>
        <taxon>Kitasatosporales</taxon>
        <taxon>Streptomycetaceae</taxon>
        <taxon>Streptomyces</taxon>
    </lineage>
</organism>
<dbReference type="SMART" id="SM00860">
    <property type="entry name" value="SMI1_KNR4"/>
    <property type="match status" value="1"/>
</dbReference>
<dbReference type="InterPro" id="IPR037883">
    <property type="entry name" value="Knr4/Smi1-like_sf"/>
</dbReference>
<dbReference type="EMBL" id="JAAKZV010000152">
    <property type="protein sequence ID" value="NGN67618.1"/>
    <property type="molecule type" value="Genomic_DNA"/>
</dbReference>
<evidence type="ECO:0000313" key="4">
    <source>
        <dbReference type="Proteomes" id="UP000481583"/>
    </source>
</evidence>
<feature type="compositionally biased region" description="Acidic residues" evidence="1">
    <location>
        <begin position="183"/>
        <end position="199"/>
    </location>
</feature>
<dbReference type="InterPro" id="IPR018958">
    <property type="entry name" value="Knr4/Smi1-like_dom"/>
</dbReference>
<protein>
    <submittedName>
        <fullName evidence="3">SMI1/KNR4 family protein</fullName>
    </submittedName>
</protein>
<gene>
    <name evidence="3" type="ORF">G5C51_27405</name>
</gene>
<comment type="caution">
    <text evidence="3">The sequence shown here is derived from an EMBL/GenBank/DDBJ whole genome shotgun (WGS) entry which is preliminary data.</text>
</comment>
<evidence type="ECO:0000259" key="2">
    <source>
        <dbReference type="SMART" id="SM00860"/>
    </source>
</evidence>
<reference evidence="3 4" key="1">
    <citation type="submission" date="2020-02" db="EMBL/GenBank/DDBJ databases">
        <title>Whole-genome analyses of novel actinobacteria.</title>
        <authorList>
            <person name="Sahin N."/>
        </authorList>
    </citation>
    <scope>NUCLEOTIDE SEQUENCE [LARGE SCALE GENOMIC DNA]</scope>
    <source>
        <strain evidence="3 4">A7024</strain>
    </source>
</reference>
<keyword evidence="4" id="KW-1185">Reference proteome</keyword>
<dbReference type="RefSeq" id="WP_165240910.1">
    <property type="nucleotide sequence ID" value="NZ_JAAKZV010000152.1"/>
</dbReference>
<dbReference type="InterPro" id="IPR051873">
    <property type="entry name" value="KNR4/SMI1_regulator"/>
</dbReference>
<dbReference type="AlphaFoldDB" id="A0A6G4U8A4"/>
<dbReference type="SUPFAM" id="SSF160631">
    <property type="entry name" value="SMI1/KNR4-like"/>
    <property type="match status" value="1"/>
</dbReference>
<evidence type="ECO:0000313" key="3">
    <source>
        <dbReference type="EMBL" id="NGN67618.1"/>
    </source>
</evidence>
<dbReference type="PANTHER" id="PTHR47432">
    <property type="entry name" value="CELL WALL ASSEMBLY REGULATOR SMI1"/>
    <property type="match status" value="1"/>
</dbReference>
<name>A0A6G4U8A4_9ACTN</name>
<proteinExistence type="predicted"/>
<dbReference type="Pfam" id="PF09346">
    <property type="entry name" value="SMI1_KNR4"/>
    <property type="match status" value="1"/>
</dbReference>
<dbReference type="Proteomes" id="UP000481583">
    <property type="component" value="Unassembled WGS sequence"/>
</dbReference>